<dbReference type="Proteomes" id="UP001558652">
    <property type="component" value="Unassembled WGS sequence"/>
</dbReference>
<accession>A0ABD0Y594</accession>
<comment type="caution">
    <text evidence="1">The sequence shown here is derived from an EMBL/GenBank/DDBJ whole genome shotgun (WGS) entry which is preliminary data.</text>
</comment>
<evidence type="ECO:0000313" key="1">
    <source>
        <dbReference type="EMBL" id="KAL1122598.1"/>
    </source>
</evidence>
<protein>
    <submittedName>
        <fullName evidence="1">Uncharacterized protein</fullName>
    </submittedName>
</protein>
<organism evidence="1 2">
    <name type="scientific">Ranatra chinensis</name>
    <dbReference type="NCBI Taxonomy" id="642074"/>
    <lineage>
        <taxon>Eukaryota</taxon>
        <taxon>Metazoa</taxon>
        <taxon>Ecdysozoa</taxon>
        <taxon>Arthropoda</taxon>
        <taxon>Hexapoda</taxon>
        <taxon>Insecta</taxon>
        <taxon>Pterygota</taxon>
        <taxon>Neoptera</taxon>
        <taxon>Paraneoptera</taxon>
        <taxon>Hemiptera</taxon>
        <taxon>Heteroptera</taxon>
        <taxon>Panheteroptera</taxon>
        <taxon>Nepomorpha</taxon>
        <taxon>Nepidae</taxon>
        <taxon>Ranatrinae</taxon>
        <taxon>Ranatra</taxon>
    </lineage>
</organism>
<reference evidence="1 2" key="1">
    <citation type="submission" date="2024-07" db="EMBL/GenBank/DDBJ databases">
        <title>Chromosome-level genome assembly of the water stick insect Ranatra chinensis (Heteroptera: Nepidae).</title>
        <authorList>
            <person name="Liu X."/>
        </authorList>
    </citation>
    <scope>NUCLEOTIDE SEQUENCE [LARGE SCALE GENOMIC DNA]</scope>
    <source>
        <strain evidence="1">Cailab_2021Rc</strain>
        <tissue evidence="1">Muscle</tissue>
    </source>
</reference>
<dbReference type="EMBL" id="JBFDAA010000013">
    <property type="protein sequence ID" value="KAL1122598.1"/>
    <property type="molecule type" value="Genomic_DNA"/>
</dbReference>
<gene>
    <name evidence="1" type="ORF">AAG570_002928</name>
</gene>
<dbReference type="AlphaFoldDB" id="A0ABD0Y594"/>
<sequence length="148" mass="16654">MLGQEELDQFNIHVSRYRPEELTKLMKTTKFTRKEIQLIYRGFKQRNRTSTPRQQKRLSPVGPGGRNGLCLAHLIKSRFNEALITARKARGLSSMGIFATNLPSIPRNELLSSLLVEGGPDGVVVRMTDYHAMGPELDSLRGETDTVT</sequence>
<evidence type="ECO:0000313" key="2">
    <source>
        <dbReference type="Proteomes" id="UP001558652"/>
    </source>
</evidence>
<dbReference type="Gene3D" id="1.10.238.10">
    <property type="entry name" value="EF-hand"/>
    <property type="match status" value="1"/>
</dbReference>
<proteinExistence type="predicted"/>
<name>A0ABD0Y594_9HEMI</name>
<keyword evidence="2" id="KW-1185">Reference proteome</keyword>